<evidence type="ECO:0000256" key="2">
    <source>
        <dbReference type="ARBA" id="ARBA00012438"/>
    </source>
</evidence>
<dbReference type="Pfam" id="PF13185">
    <property type="entry name" value="GAF_2"/>
    <property type="match status" value="1"/>
</dbReference>
<sequence length="646" mass="71177">MKSHQTDTLKNWETVVTASPDAIVVVDRSLTVTHWNPAAEEIFGWTAEEALGEPNPAVPEVKRDAYESTIKDVLGGNEVTGRETKRQRKDDSLVDVSISTAPVTGPDGEIVAAMAVGKDISERKSHERRMEALQYAIRALMTSTTDTEIAEQVVTTGEQILGMSRVGVHLYEASSQALVPVAWSGDIETDIGEPPTLGSDSLAWDVFTDDTTQEFSDLWATSDRYNSDTPFRSELIVPLDGHGVVLVSSTEPDDFTDRDRLLVDALCANATAALDRVQRERDLRGYKEAVEHAGHSIVITDTDGRIEYVNPAFEEITGYTETEALGTNPRILKSGEHDESFYEQLWTTIKNGEIWHAEIVNERKDGEQFVVDQTIAPIFDEGGEIERFVAINSDVTEQKELERRLKTQRDNLEVLNQVVRHDIRNDLQLVLSYVELLRDLVDDEGRSHVETALESARNAVGLTKTARDLAEVMLQAETEPSPVPLRPALESQLETIRSTYDDVAITVADPIPAVRVRATEMLDSVFRNILKNAVQHNDAPTAEISVRVTADDDTVVVRIADNGPGVPDDRKTEIFGKGKKGLESDGTGIGLYLVHTLVDTYGGDVWVEDRTTQECETNQSATASNAQSSDGPPEGAVFAVKLQRAE</sequence>
<dbReference type="EC" id="2.7.13.3" evidence="2"/>
<feature type="domain" description="Histidine kinase" evidence="6">
    <location>
        <begin position="418"/>
        <end position="646"/>
    </location>
</feature>
<dbReference type="InterPro" id="IPR003594">
    <property type="entry name" value="HATPase_dom"/>
</dbReference>
<dbReference type="InterPro" id="IPR013656">
    <property type="entry name" value="PAS_4"/>
</dbReference>
<dbReference type="RefSeq" id="WP_247378542.1">
    <property type="nucleotide sequence ID" value="NZ_JALLGV010000005.1"/>
</dbReference>
<evidence type="ECO:0000256" key="3">
    <source>
        <dbReference type="ARBA" id="ARBA00022553"/>
    </source>
</evidence>
<keyword evidence="4" id="KW-0808">Transferase</keyword>
<dbReference type="InterPro" id="IPR000700">
    <property type="entry name" value="PAS-assoc_C"/>
</dbReference>
<evidence type="ECO:0000313" key="10">
    <source>
        <dbReference type="Proteomes" id="UP001597119"/>
    </source>
</evidence>
<dbReference type="CDD" id="cd00082">
    <property type="entry name" value="HisKA"/>
    <property type="match status" value="1"/>
</dbReference>
<name>A0ABD6CHU0_9EURY</name>
<dbReference type="CDD" id="cd00130">
    <property type="entry name" value="PAS"/>
    <property type="match status" value="2"/>
</dbReference>
<dbReference type="Gene3D" id="3.30.565.10">
    <property type="entry name" value="Histidine kinase-like ATPase, C-terminal domain"/>
    <property type="match status" value="1"/>
</dbReference>
<feature type="domain" description="PAS" evidence="7">
    <location>
        <begin position="8"/>
        <end position="53"/>
    </location>
</feature>
<dbReference type="PROSITE" id="PS50113">
    <property type="entry name" value="PAC"/>
    <property type="match status" value="2"/>
</dbReference>
<evidence type="ECO:0000256" key="4">
    <source>
        <dbReference type="ARBA" id="ARBA00022679"/>
    </source>
</evidence>
<comment type="catalytic activity">
    <reaction evidence="1">
        <text>ATP + protein L-histidine = ADP + protein N-phospho-L-histidine.</text>
        <dbReference type="EC" id="2.7.13.3"/>
    </reaction>
</comment>
<dbReference type="PROSITE" id="PS50112">
    <property type="entry name" value="PAS"/>
    <property type="match status" value="2"/>
</dbReference>
<feature type="domain" description="PAC" evidence="8">
    <location>
        <begin position="355"/>
        <end position="407"/>
    </location>
</feature>
<dbReference type="Pfam" id="PF08448">
    <property type="entry name" value="PAS_4"/>
    <property type="match status" value="1"/>
</dbReference>
<evidence type="ECO:0000256" key="1">
    <source>
        <dbReference type="ARBA" id="ARBA00000085"/>
    </source>
</evidence>
<protein>
    <recommendedName>
        <fullName evidence="2">histidine kinase</fullName>
        <ecNumber evidence="2">2.7.13.3</ecNumber>
    </recommendedName>
</protein>
<dbReference type="InterPro" id="IPR001610">
    <property type="entry name" value="PAC"/>
</dbReference>
<dbReference type="SUPFAM" id="SSF55874">
    <property type="entry name" value="ATPase domain of HSP90 chaperone/DNA topoisomerase II/histidine kinase"/>
    <property type="match status" value="1"/>
</dbReference>
<dbReference type="NCBIfam" id="TIGR00229">
    <property type="entry name" value="sensory_box"/>
    <property type="match status" value="2"/>
</dbReference>
<dbReference type="Gene3D" id="3.30.450.40">
    <property type="match status" value="1"/>
</dbReference>
<organism evidence="9 10">
    <name type="scientific">Halorientalis brevis</name>
    <dbReference type="NCBI Taxonomy" id="1126241"/>
    <lineage>
        <taxon>Archaea</taxon>
        <taxon>Methanobacteriati</taxon>
        <taxon>Methanobacteriota</taxon>
        <taxon>Stenosarchaea group</taxon>
        <taxon>Halobacteria</taxon>
        <taxon>Halobacteriales</taxon>
        <taxon>Haloarculaceae</taxon>
        <taxon>Halorientalis</taxon>
    </lineage>
</organism>
<evidence type="ECO:0000259" key="7">
    <source>
        <dbReference type="PROSITE" id="PS50112"/>
    </source>
</evidence>
<proteinExistence type="predicted"/>
<dbReference type="SMART" id="SM00387">
    <property type="entry name" value="HATPase_c"/>
    <property type="match status" value="1"/>
</dbReference>
<evidence type="ECO:0000259" key="6">
    <source>
        <dbReference type="PROSITE" id="PS50109"/>
    </source>
</evidence>
<keyword evidence="10" id="KW-1185">Reference proteome</keyword>
<evidence type="ECO:0000256" key="5">
    <source>
        <dbReference type="ARBA" id="ARBA00022777"/>
    </source>
</evidence>
<dbReference type="Pfam" id="PF02518">
    <property type="entry name" value="HATPase_c"/>
    <property type="match status" value="1"/>
</dbReference>
<dbReference type="InterPro" id="IPR029016">
    <property type="entry name" value="GAF-like_dom_sf"/>
</dbReference>
<dbReference type="InterPro" id="IPR035965">
    <property type="entry name" value="PAS-like_dom_sf"/>
</dbReference>
<dbReference type="PRINTS" id="PR00344">
    <property type="entry name" value="BCTRLSENSOR"/>
</dbReference>
<dbReference type="PANTHER" id="PTHR43304:SF1">
    <property type="entry name" value="PAC DOMAIN-CONTAINING PROTEIN"/>
    <property type="match status" value="1"/>
</dbReference>
<comment type="caution">
    <text evidence="9">The sequence shown here is derived from an EMBL/GenBank/DDBJ whole genome shotgun (WGS) entry which is preliminary data.</text>
</comment>
<evidence type="ECO:0000259" key="8">
    <source>
        <dbReference type="PROSITE" id="PS50113"/>
    </source>
</evidence>
<dbReference type="SMART" id="SM00091">
    <property type="entry name" value="PAS"/>
    <property type="match status" value="2"/>
</dbReference>
<dbReference type="SUPFAM" id="SSF55781">
    <property type="entry name" value="GAF domain-like"/>
    <property type="match status" value="1"/>
</dbReference>
<feature type="domain" description="PAS" evidence="7">
    <location>
        <begin position="282"/>
        <end position="352"/>
    </location>
</feature>
<dbReference type="PROSITE" id="PS50109">
    <property type="entry name" value="HIS_KIN"/>
    <property type="match status" value="1"/>
</dbReference>
<keyword evidence="3" id="KW-0597">Phosphoprotein</keyword>
<dbReference type="SUPFAM" id="SSF55785">
    <property type="entry name" value="PYP-like sensor domain (PAS domain)"/>
    <property type="match status" value="2"/>
</dbReference>
<feature type="domain" description="PAC" evidence="8">
    <location>
        <begin position="80"/>
        <end position="132"/>
    </location>
</feature>
<keyword evidence="5" id="KW-0418">Kinase</keyword>
<dbReference type="InterPro" id="IPR003661">
    <property type="entry name" value="HisK_dim/P_dom"/>
</dbReference>
<dbReference type="InterPro" id="IPR036890">
    <property type="entry name" value="HATPase_C_sf"/>
</dbReference>
<reference evidence="9 10" key="1">
    <citation type="journal article" date="2019" name="Int. J. Syst. Evol. Microbiol.">
        <title>The Global Catalogue of Microorganisms (GCM) 10K type strain sequencing project: providing services to taxonomists for standard genome sequencing and annotation.</title>
        <authorList>
            <consortium name="The Broad Institute Genomics Platform"/>
            <consortium name="The Broad Institute Genome Sequencing Center for Infectious Disease"/>
            <person name="Wu L."/>
            <person name="Ma J."/>
        </authorList>
    </citation>
    <scope>NUCLEOTIDE SEQUENCE [LARGE SCALE GENOMIC DNA]</scope>
    <source>
        <strain evidence="9 10">CGMCC 1.12125</strain>
    </source>
</reference>
<dbReference type="GO" id="GO:0004673">
    <property type="term" value="F:protein histidine kinase activity"/>
    <property type="evidence" value="ECO:0007669"/>
    <property type="project" value="UniProtKB-EC"/>
</dbReference>
<dbReference type="Gene3D" id="3.30.450.20">
    <property type="entry name" value="PAS domain"/>
    <property type="match status" value="2"/>
</dbReference>
<accession>A0ABD6CHU0</accession>
<gene>
    <name evidence="9" type="ORF">ACFR9U_18075</name>
</gene>
<dbReference type="InterPro" id="IPR005467">
    <property type="entry name" value="His_kinase_dom"/>
</dbReference>
<dbReference type="AlphaFoldDB" id="A0ABD6CHU0"/>
<dbReference type="PANTHER" id="PTHR43304">
    <property type="entry name" value="PHYTOCHROME-LIKE PROTEIN CPH1"/>
    <property type="match status" value="1"/>
</dbReference>
<dbReference type="Proteomes" id="UP001597119">
    <property type="component" value="Unassembled WGS sequence"/>
</dbReference>
<dbReference type="EMBL" id="JBHUDJ010000014">
    <property type="protein sequence ID" value="MFD1588889.1"/>
    <property type="molecule type" value="Genomic_DNA"/>
</dbReference>
<dbReference type="InterPro" id="IPR003018">
    <property type="entry name" value="GAF"/>
</dbReference>
<dbReference type="SMART" id="SM00086">
    <property type="entry name" value="PAC"/>
    <property type="match status" value="2"/>
</dbReference>
<dbReference type="Pfam" id="PF13426">
    <property type="entry name" value="PAS_9"/>
    <property type="match status" value="1"/>
</dbReference>
<dbReference type="InterPro" id="IPR000014">
    <property type="entry name" value="PAS"/>
</dbReference>
<dbReference type="InterPro" id="IPR052162">
    <property type="entry name" value="Sensor_kinase/Photoreceptor"/>
</dbReference>
<dbReference type="InterPro" id="IPR004358">
    <property type="entry name" value="Sig_transdc_His_kin-like_C"/>
</dbReference>
<evidence type="ECO:0000313" key="9">
    <source>
        <dbReference type="EMBL" id="MFD1588889.1"/>
    </source>
</evidence>